<evidence type="ECO:0000313" key="4">
    <source>
        <dbReference type="Proteomes" id="UP000183120"/>
    </source>
</evidence>
<dbReference type="InterPro" id="IPR041698">
    <property type="entry name" value="Methyltransf_25"/>
</dbReference>
<evidence type="ECO:0000313" key="3">
    <source>
        <dbReference type="EMBL" id="OIO15569.1"/>
    </source>
</evidence>
<organism evidence="3 4">
    <name type="scientific">Candidatus Gottesmanbacteria bacterium CG1_02_37_22</name>
    <dbReference type="NCBI Taxonomy" id="1805209"/>
    <lineage>
        <taxon>Bacteria</taxon>
        <taxon>Candidatus Gottesmaniibacteriota</taxon>
    </lineage>
</organism>
<reference evidence="3 4" key="1">
    <citation type="journal article" date="2016" name="Environ. Microbiol.">
        <title>Genomic resolution of a cold subsurface aquifer community provides metabolic insights for novel microbes adapted to high CO concentrations.</title>
        <authorList>
            <person name="Probst A.J."/>
            <person name="Castelle C.J."/>
            <person name="Singh A."/>
            <person name="Brown C.T."/>
            <person name="Anantharaman K."/>
            <person name="Sharon I."/>
            <person name="Hug L.A."/>
            <person name="Burstein D."/>
            <person name="Emerson J.B."/>
            <person name="Thomas B.C."/>
            <person name="Banfield J.F."/>
        </authorList>
    </citation>
    <scope>NUCLEOTIDE SEQUENCE [LARGE SCALE GENOMIC DNA]</scope>
    <source>
        <strain evidence="3">CG1_02_37_22</strain>
    </source>
</reference>
<dbReference type="Proteomes" id="UP000183120">
    <property type="component" value="Unassembled WGS sequence"/>
</dbReference>
<evidence type="ECO:0000259" key="2">
    <source>
        <dbReference type="Pfam" id="PF13649"/>
    </source>
</evidence>
<dbReference type="InterPro" id="IPR029063">
    <property type="entry name" value="SAM-dependent_MTases_sf"/>
</dbReference>
<dbReference type="SUPFAM" id="SSF53335">
    <property type="entry name" value="S-adenosyl-L-methionine-dependent methyltransferases"/>
    <property type="match status" value="1"/>
</dbReference>
<dbReference type="GO" id="GO:0016740">
    <property type="term" value="F:transferase activity"/>
    <property type="evidence" value="ECO:0007669"/>
    <property type="project" value="UniProtKB-KW"/>
</dbReference>
<proteinExistence type="predicted"/>
<protein>
    <recommendedName>
        <fullName evidence="2">Methyltransferase domain-containing protein</fullName>
    </recommendedName>
</protein>
<sequence>MDARKIKTQTNYSVISNLYANDFAKDFYHFEILDQMLAEMKKRKTEEERIVDLGSGHGPVIEYILAKRQFNITAVDLSPEFCQILYRKYKRKSVKVECTDMVEYVKNLPDNSIGAFTANYAIIHIPDEEIDLFYKNLSNKLLPKGLLMASFYEGVFKGITQEPYQKLKDPRLFFDGKLEVYLNYFTITELKERLGKAGFNILRLESFKPQDPNNPIPENRIFLLAEKKM</sequence>
<dbReference type="EMBL" id="MNUY01000006">
    <property type="protein sequence ID" value="OIO15569.1"/>
    <property type="molecule type" value="Genomic_DNA"/>
</dbReference>
<dbReference type="Gene3D" id="3.40.50.150">
    <property type="entry name" value="Vaccinia Virus protein VP39"/>
    <property type="match status" value="1"/>
</dbReference>
<evidence type="ECO:0000256" key="1">
    <source>
        <dbReference type="ARBA" id="ARBA00022679"/>
    </source>
</evidence>
<accession>A0A1J4TWJ6</accession>
<feature type="domain" description="Methyltransferase" evidence="2">
    <location>
        <begin position="50"/>
        <end position="145"/>
    </location>
</feature>
<dbReference type="CDD" id="cd02440">
    <property type="entry name" value="AdoMet_MTases"/>
    <property type="match status" value="1"/>
</dbReference>
<comment type="caution">
    <text evidence="3">The sequence shown here is derived from an EMBL/GenBank/DDBJ whole genome shotgun (WGS) entry which is preliminary data.</text>
</comment>
<keyword evidence="1" id="KW-0808">Transferase</keyword>
<gene>
    <name evidence="3" type="ORF">AUJ73_00380</name>
</gene>
<dbReference type="AlphaFoldDB" id="A0A1J4TWJ6"/>
<name>A0A1J4TWJ6_9BACT</name>
<dbReference type="PANTHER" id="PTHR43861">
    <property type="entry name" value="TRANS-ACONITATE 2-METHYLTRANSFERASE-RELATED"/>
    <property type="match status" value="1"/>
</dbReference>
<dbReference type="Pfam" id="PF13649">
    <property type="entry name" value="Methyltransf_25"/>
    <property type="match status" value="1"/>
</dbReference>
<dbReference type="STRING" id="1805209.AUJ73_00380"/>